<evidence type="ECO:0000313" key="3">
    <source>
        <dbReference type="Proteomes" id="UP000076998"/>
    </source>
</evidence>
<dbReference type="OrthoDB" id="9801841at2"/>
<evidence type="ECO:0000313" key="2">
    <source>
        <dbReference type="EMBL" id="OAH51815.1"/>
    </source>
</evidence>
<reference evidence="2 3" key="1">
    <citation type="submission" date="2016-02" db="EMBL/GenBank/DDBJ databases">
        <authorList>
            <person name="Wen L."/>
            <person name="He K."/>
            <person name="Yang H."/>
        </authorList>
    </citation>
    <scope>NUCLEOTIDE SEQUENCE [LARGE SCALE GENOMIC DNA]</scope>
    <source>
        <strain evidence="2 3">CD11_3</strain>
    </source>
</reference>
<accession>A0A177KG50</accession>
<proteinExistence type="predicted"/>
<dbReference type="EMBL" id="LSTV01000001">
    <property type="protein sequence ID" value="OAH51815.1"/>
    <property type="molecule type" value="Genomic_DNA"/>
</dbReference>
<dbReference type="SUPFAM" id="SSF81606">
    <property type="entry name" value="PP2C-like"/>
    <property type="match status" value="1"/>
</dbReference>
<dbReference type="AlphaFoldDB" id="A0A177KG50"/>
<dbReference type="SMART" id="SM00332">
    <property type="entry name" value="PP2Cc"/>
    <property type="match status" value="1"/>
</dbReference>
<protein>
    <submittedName>
        <fullName evidence="2">Serine/threonine protein phosphatase</fullName>
    </submittedName>
</protein>
<comment type="caution">
    <text evidence="2">The sequence shown here is derived from an EMBL/GenBank/DDBJ whole genome shotgun (WGS) entry which is preliminary data.</text>
</comment>
<dbReference type="InterPro" id="IPR036457">
    <property type="entry name" value="PPM-type-like_dom_sf"/>
</dbReference>
<dbReference type="RefSeq" id="WP_064002317.1">
    <property type="nucleotide sequence ID" value="NZ_LSTV01000001.1"/>
</dbReference>
<dbReference type="Pfam" id="PF13672">
    <property type="entry name" value="PP2C_2"/>
    <property type="match status" value="1"/>
</dbReference>
<dbReference type="CDD" id="cd00143">
    <property type="entry name" value="PP2Cc"/>
    <property type="match status" value="1"/>
</dbReference>
<dbReference type="SMART" id="SM00331">
    <property type="entry name" value="PP2C_SIG"/>
    <property type="match status" value="1"/>
</dbReference>
<dbReference type="Proteomes" id="UP000076998">
    <property type="component" value="Unassembled WGS sequence"/>
</dbReference>
<sequence>MRIHAGVFSDVGGYRDVNQDAAFASPFAAAVADGVGGGPSGDLASAAIIHKLITLRGALPSAEDLIGRVKAANWDIGAHIRRDAALAGMASTLTGLWLTGDGGLVVAHTGDSRAYLLRDRELARQTRDDSFVQALVDRGLIRPEDAWTHPRRNIITASLGGNEEDVIRVETRDVRIGDRWFLCSDGVTDYVPEDALAEIVRGVADPVAASRMIVELALRAASRDNVTAVVCDVVDGAPDIAAVPVIAGAAASRWTEVIEAGLASA</sequence>
<name>A0A177KG50_9MICO</name>
<evidence type="ECO:0000259" key="1">
    <source>
        <dbReference type="PROSITE" id="PS51746"/>
    </source>
</evidence>
<feature type="domain" description="PPM-type phosphatase" evidence="1">
    <location>
        <begin position="4"/>
        <end position="233"/>
    </location>
</feature>
<gene>
    <name evidence="2" type="ORF">AYL44_06180</name>
</gene>
<dbReference type="PROSITE" id="PS51746">
    <property type="entry name" value="PPM_2"/>
    <property type="match status" value="1"/>
</dbReference>
<dbReference type="Gene3D" id="3.60.40.10">
    <property type="entry name" value="PPM-type phosphatase domain"/>
    <property type="match status" value="1"/>
</dbReference>
<dbReference type="InterPro" id="IPR001932">
    <property type="entry name" value="PPM-type_phosphatase-like_dom"/>
</dbReference>
<organism evidence="2 3">
    <name type="scientific">Microbacterium oleivorans</name>
    <dbReference type="NCBI Taxonomy" id="273677"/>
    <lineage>
        <taxon>Bacteria</taxon>
        <taxon>Bacillati</taxon>
        <taxon>Actinomycetota</taxon>
        <taxon>Actinomycetes</taxon>
        <taxon>Micrococcales</taxon>
        <taxon>Microbacteriaceae</taxon>
        <taxon>Microbacterium</taxon>
    </lineage>
</organism>